<dbReference type="KEGG" id="ccho:CCHOA_01530"/>
<reference evidence="1 2" key="1">
    <citation type="submission" date="2018-11" db="EMBL/GenBank/DDBJ databases">
        <authorList>
            <person name="Kleinhagauer T."/>
            <person name="Glaeser S.P."/>
            <person name="Spergser J."/>
            <person name="Ruckert C."/>
            <person name="Kaempfer P."/>
            <person name="Busse H.-J."/>
        </authorList>
    </citation>
    <scope>NUCLEOTIDE SEQUENCE [LARGE SCALE GENOMIC DNA]</scope>
    <source>
        <strain evidence="1 2">200CH</strain>
    </source>
</reference>
<protein>
    <submittedName>
        <fullName evidence="1">Uncharacterized protein</fullName>
    </submittedName>
</protein>
<sequence length="43" mass="4700">MLDFLNTVTGFSTDGILPNVFDFLKPFAKLAGNVKDLLGLMPK</sequence>
<organism evidence="1 2">
    <name type="scientific">Corynebacterium choanae</name>
    <dbReference type="NCBI Taxonomy" id="1862358"/>
    <lineage>
        <taxon>Bacteria</taxon>
        <taxon>Bacillati</taxon>
        <taxon>Actinomycetota</taxon>
        <taxon>Actinomycetes</taxon>
        <taxon>Mycobacteriales</taxon>
        <taxon>Corynebacteriaceae</taxon>
        <taxon>Corynebacterium</taxon>
    </lineage>
</organism>
<dbReference type="NCBIfam" id="NF033925">
    <property type="entry name" value="pora_1"/>
    <property type="match status" value="1"/>
</dbReference>
<dbReference type="AlphaFoldDB" id="A0A3G6J9M6"/>
<name>A0A3G6J9M6_9CORY</name>
<keyword evidence="2" id="KW-1185">Reference proteome</keyword>
<dbReference type="EMBL" id="CP033896">
    <property type="protein sequence ID" value="AZA12734.1"/>
    <property type="molecule type" value="Genomic_DNA"/>
</dbReference>
<evidence type="ECO:0000313" key="1">
    <source>
        <dbReference type="EMBL" id="AZA12734.1"/>
    </source>
</evidence>
<proteinExistence type="predicted"/>
<dbReference type="RefSeq" id="WP_123925997.1">
    <property type="nucleotide sequence ID" value="NZ_CP033896.1"/>
</dbReference>
<gene>
    <name evidence="1" type="ORF">CCHOA_01530</name>
</gene>
<evidence type="ECO:0000313" key="2">
    <source>
        <dbReference type="Proteomes" id="UP000269019"/>
    </source>
</evidence>
<accession>A0A3G6J9M6</accession>
<dbReference type="Proteomes" id="UP000269019">
    <property type="component" value="Chromosome"/>
</dbReference>